<dbReference type="GO" id="GO:0000271">
    <property type="term" value="P:polysaccharide biosynthetic process"/>
    <property type="evidence" value="ECO:0007669"/>
    <property type="project" value="TreeGrafter"/>
</dbReference>
<accession>A0A495K9Z1</accession>
<feature type="site" description="Participates in a stacking interaction with the thymidine ring of dTDP-4-oxo-6-deoxyglucose" evidence="3">
    <location>
        <position position="138"/>
    </location>
</feature>
<dbReference type="SUPFAM" id="SSF51182">
    <property type="entry name" value="RmlC-like cupins"/>
    <property type="match status" value="1"/>
</dbReference>
<reference evidence="4 5" key="1">
    <citation type="submission" date="2018-10" db="EMBL/GenBank/DDBJ databases">
        <title>Sequencing the genomes of 1000 actinobacteria strains.</title>
        <authorList>
            <person name="Klenk H.-P."/>
        </authorList>
    </citation>
    <scope>NUCLEOTIDE SEQUENCE [LARGE SCALE GENOMIC DNA]</scope>
    <source>
        <strain evidence="4 5">DSM 44343</strain>
    </source>
</reference>
<evidence type="ECO:0000313" key="5">
    <source>
        <dbReference type="Proteomes" id="UP000274762"/>
    </source>
</evidence>
<evidence type="ECO:0000256" key="2">
    <source>
        <dbReference type="PIRSR" id="PIRSR600888-1"/>
    </source>
</evidence>
<dbReference type="GO" id="GO:0008830">
    <property type="term" value="F:dTDP-4-dehydrorhamnose 3,5-epimerase activity"/>
    <property type="evidence" value="ECO:0007669"/>
    <property type="project" value="InterPro"/>
</dbReference>
<evidence type="ECO:0000256" key="1">
    <source>
        <dbReference type="ARBA" id="ARBA00010154"/>
    </source>
</evidence>
<dbReference type="InterPro" id="IPR000888">
    <property type="entry name" value="RmlC-like"/>
</dbReference>
<dbReference type="GO" id="GO:0005829">
    <property type="term" value="C:cytosol"/>
    <property type="evidence" value="ECO:0007669"/>
    <property type="project" value="TreeGrafter"/>
</dbReference>
<name>A0A495K9Z1_WILMA</name>
<feature type="active site" description="Proton donor" evidence="2">
    <location>
        <position position="132"/>
    </location>
</feature>
<dbReference type="Pfam" id="PF00908">
    <property type="entry name" value="dTDP_sugar_isom"/>
    <property type="match status" value="1"/>
</dbReference>
<dbReference type="GO" id="GO:0019305">
    <property type="term" value="P:dTDP-rhamnose biosynthetic process"/>
    <property type="evidence" value="ECO:0007669"/>
    <property type="project" value="TreeGrafter"/>
</dbReference>
<dbReference type="OrthoDB" id="9800680at2"/>
<dbReference type="Proteomes" id="UP000274762">
    <property type="component" value="Unassembled WGS sequence"/>
</dbReference>
<dbReference type="CDD" id="cd00438">
    <property type="entry name" value="cupin_RmlC"/>
    <property type="match status" value="1"/>
</dbReference>
<evidence type="ECO:0000313" key="4">
    <source>
        <dbReference type="EMBL" id="RKR97172.1"/>
    </source>
</evidence>
<dbReference type="InterPro" id="IPR014710">
    <property type="entry name" value="RmlC-like_jellyroll"/>
</dbReference>
<comment type="caution">
    <text evidence="4">The sequence shown here is derived from an EMBL/GenBank/DDBJ whole genome shotgun (WGS) entry which is preliminary data.</text>
</comment>
<evidence type="ECO:0000256" key="3">
    <source>
        <dbReference type="PIRSR" id="PIRSR600888-3"/>
    </source>
</evidence>
<proteinExistence type="inferred from homology"/>
<dbReference type="AlphaFoldDB" id="A0A495K9Z1"/>
<protein>
    <submittedName>
        <fullName evidence="4">dTDP-4-dehydrorhamnose 3,5-epimerase</fullName>
    </submittedName>
</protein>
<sequence length="205" mass="21709">MLIEPLSIDGAWEITPKKFGDPRGLFMEAFRGDLLAEVIGHPFDLQQANLSVSAAGVLRGVHFADVPPGQAKYVSCPKGAIFDVVVDIRVGSPTFGAWDGALLDDVDRRALYIGEGLGHAFVALEDNSVVTYLCSTGYNPAGEHGINPLDPAIGIEFPTTARDGSDLSFTLSDKDTAAPTLAEAEASGLLPEYTDVIGYIRGLTT</sequence>
<dbReference type="InterPro" id="IPR011051">
    <property type="entry name" value="RmlC_Cupin_sf"/>
</dbReference>
<gene>
    <name evidence="4" type="ORF">DFJ75_4037</name>
</gene>
<feature type="active site" description="Proton acceptor" evidence="2">
    <location>
        <position position="62"/>
    </location>
</feature>
<dbReference type="PANTHER" id="PTHR21047">
    <property type="entry name" value="DTDP-6-DEOXY-D-GLUCOSE-3,5 EPIMERASE"/>
    <property type="match status" value="1"/>
</dbReference>
<comment type="similarity">
    <text evidence="1">Belongs to the dTDP-4-dehydrorhamnose 3,5-epimerase family.</text>
</comment>
<dbReference type="Gene3D" id="2.60.120.10">
    <property type="entry name" value="Jelly Rolls"/>
    <property type="match status" value="1"/>
</dbReference>
<dbReference type="RefSeq" id="WP_062795146.1">
    <property type="nucleotide sequence ID" value="NZ_CBCRXS010000003.1"/>
</dbReference>
<dbReference type="EMBL" id="RBKV01000001">
    <property type="protein sequence ID" value="RKR97172.1"/>
    <property type="molecule type" value="Genomic_DNA"/>
</dbReference>
<dbReference type="PANTHER" id="PTHR21047:SF2">
    <property type="entry name" value="THYMIDINE DIPHOSPHO-4-KETO-RHAMNOSE 3,5-EPIMERASE"/>
    <property type="match status" value="1"/>
</dbReference>
<organism evidence="4 5">
    <name type="scientific">Williamsia marianensis</name>
    <dbReference type="NCBI Taxonomy" id="85044"/>
    <lineage>
        <taxon>Bacteria</taxon>
        <taxon>Bacillati</taxon>
        <taxon>Actinomycetota</taxon>
        <taxon>Actinomycetes</taxon>
        <taxon>Mycobacteriales</taxon>
        <taxon>Nocardiaceae</taxon>
        <taxon>Williamsia</taxon>
    </lineage>
</organism>